<dbReference type="PANTHER" id="PTHR15545:SF8">
    <property type="entry name" value="SLO-INTERACTING PROTEIN 1"/>
    <property type="match status" value="1"/>
</dbReference>
<dbReference type="eggNOG" id="KOG0312">
    <property type="taxonomic scope" value="Eukaryota"/>
</dbReference>
<dbReference type="AlphaFoldDB" id="A0A1I7RIJ2"/>
<name>A0A1I7RIJ2_BURXY</name>
<dbReference type="PANTHER" id="PTHR15545">
    <property type="entry name" value="PDZ DOMAIN CONTAINING RING FINGER PROTEIN 3, 4"/>
    <property type="match status" value="1"/>
</dbReference>
<evidence type="ECO:0000313" key="3">
    <source>
        <dbReference type="Proteomes" id="UP000095284"/>
    </source>
</evidence>
<dbReference type="InterPro" id="IPR036034">
    <property type="entry name" value="PDZ_sf"/>
</dbReference>
<evidence type="ECO:0000313" key="4">
    <source>
        <dbReference type="WBParaSite" id="BXY_0052300.1"/>
    </source>
</evidence>
<protein>
    <submittedName>
        <fullName evidence="4">PDZ domain-containing protein</fullName>
    </submittedName>
</protein>
<dbReference type="Gene3D" id="2.30.42.10">
    <property type="match status" value="1"/>
</dbReference>
<reference evidence="4" key="1">
    <citation type="submission" date="2016-11" db="UniProtKB">
        <authorList>
            <consortium name="WormBaseParasite"/>
        </authorList>
    </citation>
    <scope>IDENTIFICATION</scope>
</reference>
<feature type="compositionally biased region" description="Basic and acidic residues" evidence="1">
    <location>
        <begin position="235"/>
        <end position="263"/>
    </location>
</feature>
<feature type="region of interest" description="Disordered" evidence="1">
    <location>
        <begin position="617"/>
        <end position="658"/>
    </location>
</feature>
<dbReference type="Proteomes" id="UP000095284">
    <property type="component" value="Unplaced"/>
</dbReference>
<dbReference type="InterPro" id="IPR051971">
    <property type="entry name" value="E3_ubiquitin-PDZ_ligase"/>
</dbReference>
<feature type="domain" description="PDZ" evidence="2">
    <location>
        <begin position="107"/>
        <end position="167"/>
    </location>
</feature>
<feature type="compositionally biased region" description="Basic and acidic residues" evidence="1">
    <location>
        <begin position="647"/>
        <end position="658"/>
    </location>
</feature>
<evidence type="ECO:0000259" key="2">
    <source>
        <dbReference type="PROSITE" id="PS50106"/>
    </source>
</evidence>
<feature type="region of interest" description="Disordered" evidence="1">
    <location>
        <begin position="227"/>
        <end position="263"/>
    </location>
</feature>
<organism evidence="3 4">
    <name type="scientific">Bursaphelenchus xylophilus</name>
    <name type="common">Pinewood nematode worm</name>
    <name type="synonym">Aphelenchoides xylophilus</name>
    <dbReference type="NCBI Taxonomy" id="6326"/>
    <lineage>
        <taxon>Eukaryota</taxon>
        <taxon>Metazoa</taxon>
        <taxon>Ecdysozoa</taxon>
        <taxon>Nematoda</taxon>
        <taxon>Chromadorea</taxon>
        <taxon>Rhabditida</taxon>
        <taxon>Tylenchina</taxon>
        <taxon>Tylenchomorpha</taxon>
        <taxon>Aphelenchoidea</taxon>
        <taxon>Aphelenchoididae</taxon>
        <taxon>Bursaphelenchus</taxon>
    </lineage>
</organism>
<dbReference type="PROSITE" id="PS50106">
    <property type="entry name" value="PDZ"/>
    <property type="match status" value="1"/>
</dbReference>
<dbReference type="SMART" id="SM00228">
    <property type="entry name" value="PDZ"/>
    <property type="match status" value="1"/>
</dbReference>
<proteinExistence type="predicted"/>
<dbReference type="CDD" id="cd06716">
    <property type="entry name" value="PDZ2-PDZRN4-like"/>
    <property type="match status" value="1"/>
</dbReference>
<dbReference type="SUPFAM" id="SSF50156">
    <property type="entry name" value="PDZ domain-like"/>
    <property type="match status" value="1"/>
</dbReference>
<dbReference type="InterPro" id="IPR001478">
    <property type="entry name" value="PDZ"/>
</dbReference>
<dbReference type="Pfam" id="PF00595">
    <property type="entry name" value="PDZ"/>
    <property type="match status" value="1"/>
</dbReference>
<sequence length="658" mass="74773">MFQVPVKHPCCAYNTFPSNQPVTVLYHQIAPQSNEYFNVMKQREHCVATQTDPVSSSSEFTDCDMDCHLNFNDYNNEDEGHYEEIDIPSAVSMERILLLDQPVDYEEVVLTRSKSKRLGLTLCYGGTADDDTDIFISQIEPGSVADRDGRIRIGDQILQINGQSVRGRDEAMRQFARGDTNHTSLLLARPSAEQDDDDEDVHVVVEEADPTELTTITKNLHTLAEYDDSNTENSLQHEKDSGVSRTTDSEPDVKGVEKGKSSDFENELSALHKEMENVRLECARLMNKHMTERKPMNSALVEMLDKINQPFIPTKLPAALDRRSNKMSVKPEMKSPTPLRRTVKEFTAPKTPKMGKVGVTYDETTSSAYNTGGDSCRSTPNKNEYMHVETAPANQRPGTLSIQHRRVEPNLMSPTSSEHPYQTIDTPVASVTSPPVQFRLPQFNFQPPQEQKKGTLRRCQIQASSALPQITFRPGDIMYTSPEKLGETIALQQRLLKQSLGDPHASQLKPTTSAVSCVTSNNYAKYYDNKVAEQPNTYEWKIKRRADGSRYITRRPLRSQVLKAREEQLNRERTGMSTDDDACSDLKTGKFWTRQERKQHLERQRQKKVKKAQLLQENRRYRENEPLIQTLSDRKQLRQRVPGARCTRSDAPTDRGSS</sequence>
<dbReference type="WBParaSite" id="BXY_0052300.1">
    <property type="protein sequence ID" value="BXY_0052300.1"/>
    <property type="gene ID" value="BXY_0052300"/>
</dbReference>
<accession>A0A1I7RIJ2</accession>
<evidence type="ECO:0000256" key="1">
    <source>
        <dbReference type="SAM" id="MobiDB-lite"/>
    </source>
</evidence>